<evidence type="ECO:0000259" key="1">
    <source>
        <dbReference type="PROSITE" id="PS51704"/>
    </source>
</evidence>
<comment type="caution">
    <text evidence="2">The sequence shown here is derived from an EMBL/GenBank/DDBJ whole genome shotgun (WGS) entry which is preliminary data.</text>
</comment>
<dbReference type="PANTHER" id="PTHR46211:SF1">
    <property type="entry name" value="GLYCEROPHOSPHODIESTER PHOSPHODIESTERASE, CYTOPLASMIC"/>
    <property type="match status" value="1"/>
</dbReference>
<dbReference type="SUPFAM" id="SSF49899">
    <property type="entry name" value="Concanavalin A-like lectins/glucanases"/>
    <property type="match status" value="1"/>
</dbReference>
<protein>
    <recommendedName>
        <fullName evidence="1">GP-PDE domain-containing protein</fullName>
    </recommendedName>
</protein>
<dbReference type="InterPro" id="IPR030395">
    <property type="entry name" value="GP_PDE_dom"/>
</dbReference>
<dbReference type="CDD" id="cd08556">
    <property type="entry name" value="GDPD"/>
    <property type="match status" value="1"/>
</dbReference>
<dbReference type="PROSITE" id="PS50007">
    <property type="entry name" value="PIPLC_X_DOMAIN"/>
    <property type="match status" value="1"/>
</dbReference>
<evidence type="ECO:0000313" key="2">
    <source>
        <dbReference type="EMBL" id="MBO8452860.1"/>
    </source>
</evidence>
<dbReference type="PANTHER" id="PTHR46211">
    <property type="entry name" value="GLYCEROPHOSPHORYL DIESTER PHOSPHODIESTERASE"/>
    <property type="match status" value="1"/>
</dbReference>
<dbReference type="SUPFAM" id="SSF51695">
    <property type="entry name" value="PLC-like phosphodiesterases"/>
    <property type="match status" value="1"/>
</dbReference>
<dbReference type="GO" id="GO:0005975">
    <property type="term" value="P:carbohydrate metabolic process"/>
    <property type="evidence" value="ECO:0007669"/>
    <property type="project" value="UniProtKB-ARBA"/>
</dbReference>
<dbReference type="AlphaFoldDB" id="A0A9D9EVM5"/>
<dbReference type="Gene3D" id="2.60.120.200">
    <property type="match status" value="1"/>
</dbReference>
<dbReference type="GO" id="GO:0006629">
    <property type="term" value="P:lipid metabolic process"/>
    <property type="evidence" value="ECO:0007669"/>
    <property type="project" value="InterPro"/>
</dbReference>
<dbReference type="Pfam" id="PF03009">
    <property type="entry name" value="GDPD"/>
    <property type="match status" value="1"/>
</dbReference>
<dbReference type="GO" id="GO:0004553">
    <property type="term" value="F:hydrolase activity, hydrolyzing O-glycosyl compounds"/>
    <property type="evidence" value="ECO:0007669"/>
    <property type="project" value="UniProtKB-ARBA"/>
</dbReference>
<evidence type="ECO:0000313" key="3">
    <source>
        <dbReference type="Proteomes" id="UP000823661"/>
    </source>
</evidence>
<dbReference type="Pfam" id="PF13385">
    <property type="entry name" value="Laminin_G_3"/>
    <property type="match status" value="1"/>
</dbReference>
<dbReference type="Gene3D" id="3.20.20.190">
    <property type="entry name" value="Phosphatidylinositol (PI) phosphodiesterase"/>
    <property type="match status" value="1"/>
</dbReference>
<organism evidence="2 3">
    <name type="scientific">Candidatus Cryptobacteroides intestinavium</name>
    <dbReference type="NCBI Taxonomy" id="2840766"/>
    <lineage>
        <taxon>Bacteria</taxon>
        <taxon>Pseudomonadati</taxon>
        <taxon>Bacteroidota</taxon>
        <taxon>Bacteroidia</taxon>
        <taxon>Bacteroidales</taxon>
        <taxon>Candidatus Cryptobacteroides</taxon>
    </lineage>
</organism>
<proteinExistence type="predicted"/>
<accession>A0A9D9EVM5</accession>
<feature type="domain" description="GP-PDE" evidence="1">
    <location>
        <begin position="334"/>
        <end position="562"/>
    </location>
</feature>
<dbReference type="Proteomes" id="UP000823661">
    <property type="component" value="Unassembled WGS sequence"/>
</dbReference>
<dbReference type="GO" id="GO:0008081">
    <property type="term" value="F:phosphoric diester hydrolase activity"/>
    <property type="evidence" value="ECO:0007669"/>
    <property type="project" value="InterPro"/>
</dbReference>
<gene>
    <name evidence="2" type="ORF">IAC06_08300</name>
</gene>
<reference evidence="2" key="2">
    <citation type="journal article" date="2021" name="PeerJ">
        <title>Extensive microbial diversity within the chicken gut microbiome revealed by metagenomics and culture.</title>
        <authorList>
            <person name="Gilroy R."/>
            <person name="Ravi A."/>
            <person name="Getino M."/>
            <person name="Pursley I."/>
            <person name="Horton D.L."/>
            <person name="Alikhan N.F."/>
            <person name="Baker D."/>
            <person name="Gharbi K."/>
            <person name="Hall N."/>
            <person name="Watson M."/>
            <person name="Adriaenssens E.M."/>
            <person name="Foster-Nyarko E."/>
            <person name="Jarju S."/>
            <person name="Secka A."/>
            <person name="Antonio M."/>
            <person name="Oren A."/>
            <person name="Chaudhuri R.R."/>
            <person name="La Ragione R."/>
            <person name="Hildebrand F."/>
            <person name="Pallen M.J."/>
        </authorList>
    </citation>
    <scope>NUCLEOTIDE SEQUENCE</scope>
    <source>
        <strain evidence="2">B1-20833</strain>
    </source>
</reference>
<dbReference type="EMBL" id="JADIMI010000079">
    <property type="protein sequence ID" value="MBO8452860.1"/>
    <property type="molecule type" value="Genomic_DNA"/>
</dbReference>
<dbReference type="InterPro" id="IPR013320">
    <property type="entry name" value="ConA-like_dom_sf"/>
</dbReference>
<dbReference type="InterPro" id="IPR017946">
    <property type="entry name" value="PLC-like_Pdiesterase_TIM-brl"/>
</dbReference>
<reference evidence="2" key="1">
    <citation type="submission" date="2020-10" db="EMBL/GenBank/DDBJ databases">
        <authorList>
            <person name="Gilroy R."/>
        </authorList>
    </citation>
    <scope>NUCLEOTIDE SEQUENCE</scope>
    <source>
        <strain evidence="2">B1-20833</strain>
    </source>
</reference>
<name>A0A9D9EVM5_9BACT</name>
<sequence length="567" mass="61179">MDIVFGGDGSAEDISENANIVRSTLGNTVLVYFNKAFGGYVPRFINDPGSDITSGLYRAEYLADRSFRADLGDGFSVETMFMLDCEPAGDRMAIFSSVEDGGVGVSVASAVLGSEIVFELCVGQDARVVTLRSGVVPEKGKVYHVVGTWDKEEAVATLYVNGECVATFGTSGDLALPANPADQWFGIGCDAGRSASGQFPMRGDVYLARVYSEPAEAAQVSELWNSADRNIEASFIPVEDVMMFPVCEVGPGFRYKILGTGFRPGDVIRMEPEAGSAGSEEMPAEVYAGHVAVAVPDGVVDGTYRFFVKRGEYESPLGATRFIVSETAEPLSAPGAVAHRGYHTASGCAENSLAALRASQDLGVYGCEIDVWTTTDGVIVVHHDGVLAGKAFQDCVYDDIKDMKLSNGERLPLFSDMLAVLSEKDGTKLIVEIKEHSTVERNNSVTDEVLRMVSESGLEEKVEYICFDRDVCRRIASSDPDALVGYLSGDSEPGALAEEGIRCIDYPFATLNTYRYMIKDAHSLGMKVNVWTVNTDEDIMSSIALGVDYITTDCPDRVIEICSMLEE</sequence>
<dbReference type="PROSITE" id="PS51704">
    <property type="entry name" value="GP_PDE"/>
    <property type="match status" value="1"/>
</dbReference>